<dbReference type="InterPro" id="IPR043171">
    <property type="entry name" value="Ap4A_phos1/2-like"/>
</dbReference>
<evidence type="ECO:0008006" key="5">
    <source>
        <dbReference type="Google" id="ProtNLM"/>
    </source>
</evidence>
<dbReference type="InterPro" id="IPR009163">
    <property type="entry name" value="Ap4A_phos1/2"/>
</dbReference>
<evidence type="ECO:0000313" key="4">
    <source>
        <dbReference type="Proteomes" id="UP000727654"/>
    </source>
</evidence>
<evidence type="ECO:0000313" key="3">
    <source>
        <dbReference type="EMBL" id="CAG9170507.1"/>
    </source>
</evidence>
<dbReference type="Gene3D" id="3.30.428.70">
    <property type="match status" value="1"/>
</dbReference>
<dbReference type="PANTHER" id="PTHR38420:SF1">
    <property type="entry name" value="PUTATIVE (AFU_ORTHOLOGUE AFUA_5G14690)-RELATED"/>
    <property type="match status" value="1"/>
</dbReference>
<dbReference type="PANTHER" id="PTHR38420">
    <property type="entry name" value="AP-4-A PHOSPHORYLASE II"/>
    <property type="match status" value="1"/>
</dbReference>
<evidence type="ECO:0000259" key="2">
    <source>
        <dbReference type="Pfam" id="PF19327"/>
    </source>
</evidence>
<organism evidence="3 4">
    <name type="scientific">Cupriavidus laharis</name>
    <dbReference type="NCBI Taxonomy" id="151654"/>
    <lineage>
        <taxon>Bacteria</taxon>
        <taxon>Pseudomonadati</taxon>
        <taxon>Pseudomonadota</taxon>
        <taxon>Betaproteobacteria</taxon>
        <taxon>Burkholderiales</taxon>
        <taxon>Burkholderiaceae</taxon>
        <taxon>Cupriavidus</taxon>
    </lineage>
</organism>
<dbReference type="Pfam" id="PF19327">
    <property type="entry name" value="Ap4A_phos_N"/>
    <property type="match status" value="1"/>
</dbReference>
<reference evidence="3 4" key="1">
    <citation type="submission" date="2021-08" db="EMBL/GenBank/DDBJ databases">
        <authorList>
            <person name="Peeters C."/>
        </authorList>
    </citation>
    <scope>NUCLEOTIDE SEQUENCE [LARGE SCALE GENOMIC DNA]</scope>
    <source>
        <strain evidence="3 4">LMG 23992</strain>
    </source>
</reference>
<comment type="caution">
    <text evidence="3">The sequence shown here is derived from an EMBL/GenBank/DDBJ whole genome shotgun (WGS) entry which is preliminary data.</text>
</comment>
<protein>
    <recommendedName>
        <fullName evidence="5">Phosphorylase</fullName>
    </recommendedName>
</protein>
<keyword evidence="4" id="KW-1185">Reference proteome</keyword>
<proteinExistence type="predicted"/>
<dbReference type="Pfam" id="PF09830">
    <property type="entry name" value="ATP_transf"/>
    <property type="match status" value="1"/>
</dbReference>
<dbReference type="EMBL" id="CAJZAI010000003">
    <property type="protein sequence ID" value="CAG9170507.1"/>
    <property type="molecule type" value="Genomic_DNA"/>
</dbReference>
<dbReference type="InterPro" id="IPR019200">
    <property type="entry name" value="ATP_adenylylTrfase_C"/>
</dbReference>
<gene>
    <name evidence="3" type="ORF">LMG23992_01617</name>
</gene>
<feature type="domain" description="ATP adenylyltransferase C-terminal" evidence="1">
    <location>
        <begin position="188"/>
        <end position="296"/>
    </location>
</feature>
<evidence type="ECO:0000259" key="1">
    <source>
        <dbReference type="Pfam" id="PF09830"/>
    </source>
</evidence>
<dbReference type="PIRSF" id="PIRSF000846">
    <property type="entry name" value="ATP_adenylyltr"/>
    <property type="match status" value="1"/>
</dbReference>
<dbReference type="Proteomes" id="UP000727654">
    <property type="component" value="Unassembled WGS sequence"/>
</dbReference>
<dbReference type="RefSeq" id="WP_224079275.1">
    <property type="nucleotide sequence ID" value="NZ_CAJZAI010000003.1"/>
</dbReference>
<dbReference type="InterPro" id="IPR036265">
    <property type="entry name" value="HIT-like_sf"/>
</dbReference>
<feature type="domain" description="Ap4A phosphorylase 1/2 N-terminal" evidence="2">
    <location>
        <begin position="6"/>
        <end position="174"/>
    </location>
</feature>
<dbReference type="InterPro" id="IPR045759">
    <property type="entry name" value="Ap4A_phos1/2_N"/>
</dbReference>
<accession>A0ABM8WSU6</accession>
<sequence>MACSPLPPGTLWPAVVRQASHALACGALRPIETTASVIDDAGVRFLVRQVSSLARKESARQQCVAGAGRAQADPFLPCDPDLVIGAISDDHLAVLNKFSVIDYHLLIVTRRFAPQEALLTVADFSALLACMAEYPCLGFYNGGQLAGASQPHKHLQTVPLTAEGPPLPIAPLLASAFTRTGVPCMVPGLDFAHAYMALDLKGVPAGERARIACERYRELLGTAGLGTVEVAGELHQSAPYNLLVMQEGMLLVPRCAGAVEGVALNALAYAGTLFVRDAAQMHTVEQLGPMTMLRRAAGVARPNEA</sequence>
<dbReference type="SUPFAM" id="SSF54197">
    <property type="entry name" value="HIT-like"/>
    <property type="match status" value="1"/>
</dbReference>
<name>A0ABM8WSU6_9BURK</name>